<evidence type="ECO:0000256" key="6">
    <source>
        <dbReference type="ARBA" id="ARBA00023136"/>
    </source>
</evidence>
<evidence type="ECO:0000313" key="10">
    <source>
        <dbReference type="EMBL" id="GBP81306.1"/>
    </source>
</evidence>
<protein>
    <recommendedName>
        <fullName evidence="12">Odorant receptor</fullName>
    </recommendedName>
</protein>
<evidence type="ECO:0000256" key="5">
    <source>
        <dbReference type="ARBA" id="ARBA00022989"/>
    </source>
</evidence>
<evidence type="ECO:0000256" key="9">
    <source>
        <dbReference type="SAM" id="Phobius"/>
    </source>
</evidence>
<dbReference type="PANTHER" id="PTHR21137">
    <property type="entry name" value="ODORANT RECEPTOR"/>
    <property type="match status" value="1"/>
</dbReference>
<evidence type="ECO:0000256" key="1">
    <source>
        <dbReference type="ARBA" id="ARBA00004141"/>
    </source>
</evidence>
<keyword evidence="8" id="KW-0807">Transducer</keyword>
<evidence type="ECO:0000313" key="11">
    <source>
        <dbReference type="Proteomes" id="UP000299102"/>
    </source>
</evidence>
<organism evidence="10 11">
    <name type="scientific">Eumeta variegata</name>
    <name type="common">Bagworm moth</name>
    <name type="synonym">Eumeta japonica</name>
    <dbReference type="NCBI Taxonomy" id="151549"/>
    <lineage>
        <taxon>Eukaryota</taxon>
        <taxon>Metazoa</taxon>
        <taxon>Ecdysozoa</taxon>
        <taxon>Arthropoda</taxon>
        <taxon>Hexapoda</taxon>
        <taxon>Insecta</taxon>
        <taxon>Pterygota</taxon>
        <taxon>Neoptera</taxon>
        <taxon>Endopterygota</taxon>
        <taxon>Lepidoptera</taxon>
        <taxon>Glossata</taxon>
        <taxon>Ditrysia</taxon>
        <taxon>Tineoidea</taxon>
        <taxon>Psychidae</taxon>
        <taxon>Oiketicinae</taxon>
        <taxon>Eumeta</taxon>
    </lineage>
</organism>
<evidence type="ECO:0000256" key="2">
    <source>
        <dbReference type="ARBA" id="ARBA00022606"/>
    </source>
</evidence>
<dbReference type="Proteomes" id="UP000299102">
    <property type="component" value="Unassembled WGS sequence"/>
</dbReference>
<keyword evidence="7" id="KW-0675">Receptor</keyword>
<evidence type="ECO:0000256" key="7">
    <source>
        <dbReference type="ARBA" id="ARBA00023170"/>
    </source>
</evidence>
<dbReference type="PANTHER" id="PTHR21137:SF40">
    <property type="entry name" value="ODORANT RECEPTOR 56A"/>
    <property type="match status" value="1"/>
</dbReference>
<keyword evidence="11" id="KW-1185">Reference proteome</keyword>
<keyword evidence="4" id="KW-0552">Olfaction</keyword>
<evidence type="ECO:0000256" key="4">
    <source>
        <dbReference type="ARBA" id="ARBA00022725"/>
    </source>
</evidence>
<reference evidence="10 11" key="1">
    <citation type="journal article" date="2019" name="Commun. Biol.">
        <title>The bagworm genome reveals a unique fibroin gene that provides high tensile strength.</title>
        <authorList>
            <person name="Kono N."/>
            <person name="Nakamura H."/>
            <person name="Ohtoshi R."/>
            <person name="Tomita M."/>
            <person name="Numata K."/>
            <person name="Arakawa K."/>
        </authorList>
    </citation>
    <scope>NUCLEOTIDE SEQUENCE [LARGE SCALE GENOMIC DNA]</scope>
</reference>
<dbReference type="EMBL" id="BGZK01001505">
    <property type="protein sequence ID" value="GBP81306.1"/>
    <property type="molecule type" value="Genomic_DNA"/>
</dbReference>
<evidence type="ECO:0000256" key="8">
    <source>
        <dbReference type="ARBA" id="ARBA00023224"/>
    </source>
</evidence>
<feature type="transmembrane region" description="Helical" evidence="9">
    <location>
        <begin position="195"/>
        <end position="215"/>
    </location>
</feature>
<comment type="subcellular location">
    <subcellularLocation>
        <location evidence="1">Membrane</location>
        <topology evidence="1">Multi-pass membrane protein</topology>
    </subcellularLocation>
</comment>
<keyword evidence="5 9" id="KW-1133">Transmembrane helix</keyword>
<proteinExistence type="predicted"/>
<dbReference type="InterPro" id="IPR004117">
    <property type="entry name" value="7tm6_olfct_rcpt"/>
</dbReference>
<keyword evidence="3 9" id="KW-0812">Transmembrane</keyword>
<dbReference type="AlphaFoldDB" id="A0A4C1YYB3"/>
<accession>A0A4C1YYB3</accession>
<dbReference type="GO" id="GO:0005886">
    <property type="term" value="C:plasma membrane"/>
    <property type="evidence" value="ECO:0007669"/>
    <property type="project" value="TreeGrafter"/>
</dbReference>
<keyword evidence="6 9" id="KW-0472">Membrane</keyword>
<comment type="caution">
    <text evidence="10">The sequence shown here is derived from an EMBL/GenBank/DDBJ whole genome shotgun (WGS) entry which is preliminary data.</text>
</comment>
<gene>
    <name evidence="10" type="ORF">EVAR_61797_1</name>
</gene>
<dbReference type="GO" id="GO:0005549">
    <property type="term" value="F:odorant binding"/>
    <property type="evidence" value="ECO:0007669"/>
    <property type="project" value="InterPro"/>
</dbReference>
<evidence type="ECO:0008006" key="12">
    <source>
        <dbReference type="Google" id="ProtNLM"/>
    </source>
</evidence>
<evidence type="ECO:0000256" key="3">
    <source>
        <dbReference type="ARBA" id="ARBA00022692"/>
    </source>
</evidence>
<feature type="transmembrane region" description="Helical" evidence="9">
    <location>
        <begin position="30"/>
        <end position="51"/>
    </location>
</feature>
<dbReference type="GO" id="GO:0004984">
    <property type="term" value="F:olfactory receptor activity"/>
    <property type="evidence" value="ECO:0007669"/>
    <property type="project" value="InterPro"/>
</dbReference>
<dbReference type="Pfam" id="PF02949">
    <property type="entry name" value="7tm_6"/>
    <property type="match status" value="1"/>
</dbReference>
<keyword evidence="2" id="KW-0716">Sensory transduction</keyword>
<feature type="transmembrane region" description="Helical" evidence="9">
    <location>
        <begin position="128"/>
        <end position="147"/>
    </location>
</feature>
<dbReference type="GO" id="GO:0007165">
    <property type="term" value="P:signal transduction"/>
    <property type="evidence" value="ECO:0007669"/>
    <property type="project" value="UniProtKB-KW"/>
</dbReference>
<feature type="transmembrane region" description="Helical" evidence="9">
    <location>
        <begin position="63"/>
        <end position="85"/>
    </location>
</feature>
<sequence length="258" mass="29275">MMNLKQNTGLFGPSLRIMDITGIGLQRKNVGYKVFMSMTIAVTVYVFTALYELWLLRGKLEEALHNASITIVGVMVSLKCASLIYRQERWRQLISGLSRLEFNILCENDVTSKAIIGDYIKYLRMLGYVYAILVFGTNATFISQPLLKFASAEYRSRLSNGTATYQNIFSSWYPFDKTKPPGYWVSVVVEVFVNLYGGLIITVFDVNVVAVMVFMKGHIQILKHKCQSIFGNLDGIVTEREAEARIKECSIYHTSLLK</sequence>
<dbReference type="OrthoDB" id="7281178at2759"/>
<name>A0A4C1YYB3_EUMVA</name>